<gene>
    <name evidence="12" type="primary">pepP</name>
    <name evidence="12" type="ORF">ACFOSU_20350</name>
</gene>
<comment type="catalytic activity">
    <reaction evidence="1">
        <text>Release of any N-terminal amino acid, including proline, that is linked to proline, even from a dipeptide or tripeptide.</text>
        <dbReference type="EC" id="3.4.11.9"/>
    </reaction>
</comment>
<dbReference type="RefSeq" id="WP_380691844.1">
    <property type="nucleotide sequence ID" value="NZ_JBHRSS010000010.1"/>
</dbReference>
<protein>
    <recommendedName>
        <fullName evidence="4">Xaa-Pro aminopeptidase</fullName>
        <ecNumber evidence="4">3.4.11.9</ecNumber>
    </recommendedName>
</protein>
<comment type="caution">
    <text evidence="12">The sequence shown here is derived from an EMBL/GenBank/DDBJ whole genome shotgun (WGS) entry which is preliminary data.</text>
</comment>
<dbReference type="NCBIfam" id="NF008131">
    <property type="entry name" value="PRK10879.1"/>
    <property type="match status" value="1"/>
</dbReference>
<dbReference type="SUPFAM" id="SSF55920">
    <property type="entry name" value="Creatinase/aminopeptidase"/>
    <property type="match status" value="1"/>
</dbReference>
<evidence type="ECO:0000256" key="3">
    <source>
        <dbReference type="ARBA" id="ARBA00008766"/>
    </source>
</evidence>
<dbReference type="Pfam" id="PF00557">
    <property type="entry name" value="Peptidase_M24"/>
    <property type="match status" value="1"/>
</dbReference>
<dbReference type="InterPro" id="IPR001714">
    <property type="entry name" value="Pept_M24_MAP"/>
</dbReference>
<keyword evidence="5" id="KW-0645">Protease</keyword>
<dbReference type="Gene3D" id="3.40.350.10">
    <property type="entry name" value="Creatinase/prolidase N-terminal domain"/>
    <property type="match status" value="1"/>
</dbReference>
<keyword evidence="9" id="KW-0464">Manganese</keyword>
<evidence type="ECO:0000256" key="5">
    <source>
        <dbReference type="ARBA" id="ARBA00022670"/>
    </source>
</evidence>
<keyword evidence="6" id="KW-0479">Metal-binding</keyword>
<dbReference type="InterPro" id="IPR029149">
    <property type="entry name" value="Creatin/AminoP/Spt16_N"/>
</dbReference>
<dbReference type="PRINTS" id="PR00599">
    <property type="entry name" value="MAPEPTIDASE"/>
</dbReference>
<evidence type="ECO:0000256" key="1">
    <source>
        <dbReference type="ARBA" id="ARBA00001424"/>
    </source>
</evidence>
<evidence type="ECO:0000313" key="12">
    <source>
        <dbReference type="EMBL" id="MFC3106232.1"/>
    </source>
</evidence>
<dbReference type="SUPFAM" id="SSF53092">
    <property type="entry name" value="Creatinase/prolidase N-terminal domain"/>
    <property type="match status" value="1"/>
</dbReference>
<evidence type="ECO:0000256" key="7">
    <source>
        <dbReference type="ARBA" id="ARBA00022801"/>
    </source>
</evidence>
<keyword evidence="8" id="KW-0482">Metalloprotease</keyword>
<dbReference type="GO" id="GO:0004177">
    <property type="term" value="F:aminopeptidase activity"/>
    <property type="evidence" value="ECO:0007669"/>
    <property type="project" value="UniProtKB-KW"/>
</dbReference>
<dbReference type="InterPro" id="IPR007865">
    <property type="entry name" value="Aminopep_P_N"/>
</dbReference>
<dbReference type="PANTHER" id="PTHR43226:SF4">
    <property type="entry name" value="XAA-PRO AMINOPEPTIDASE 3"/>
    <property type="match status" value="1"/>
</dbReference>
<dbReference type="EC" id="3.4.11.9" evidence="4"/>
<dbReference type="InterPro" id="IPR052433">
    <property type="entry name" value="X-Pro_dipept-like"/>
</dbReference>
<dbReference type="Proteomes" id="UP001595462">
    <property type="component" value="Unassembled WGS sequence"/>
</dbReference>
<evidence type="ECO:0000256" key="2">
    <source>
        <dbReference type="ARBA" id="ARBA00001936"/>
    </source>
</evidence>
<sequence>MAAPLRDQSHLRHVDHQPDHSARRRRLRQILGDDGIAVIAATPERNRNNDVDYPYRPNSDFRYLTGFCEPEAVAVLAPGFAEGDYLLFCRERNVEQETWVGHRAGVEGAMAWYGADKALAIDDFDTWLPRLFNGRKRLYITLGEHPDFEHGVLRALENMRSQGRRGEPPEHIVALDKILHEMRLRKSSDEIRLLREAAATSARAHVAAMQAATPGMYEYQLAAVLHYEFERDGMSWAYPSIVGAGANGCVLHYIENSAQIADGDLVLIDAGAEYRGYAGDITRTFPVNGTFSDAQRRLYAVVLAANKAAIAAARPGVPANAPHQAALRVLVEGMIELGLLAGDADDVIETERYRAFFMHGTSHWLGMDVHDVGDYKSDEEWRLLEPGMVLTVEPGLYVRAGSETAPSAYWNLGIRVEDDVVITDDGCEVLTADVPKDIDAIEALMAGTDG</sequence>
<evidence type="ECO:0000256" key="8">
    <source>
        <dbReference type="ARBA" id="ARBA00023049"/>
    </source>
</evidence>
<evidence type="ECO:0000259" key="11">
    <source>
        <dbReference type="SMART" id="SM01011"/>
    </source>
</evidence>
<dbReference type="Gene3D" id="3.90.230.10">
    <property type="entry name" value="Creatinase/methionine aminopeptidase superfamily"/>
    <property type="match status" value="1"/>
</dbReference>
<feature type="region of interest" description="Disordered" evidence="10">
    <location>
        <begin position="1"/>
        <end position="23"/>
    </location>
</feature>
<keyword evidence="7 12" id="KW-0378">Hydrolase</keyword>
<dbReference type="CDD" id="cd01087">
    <property type="entry name" value="Prolidase"/>
    <property type="match status" value="1"/>
</dbReference>
<proteinExistence type="inferred from homology"/>
<comment type="similarity">
    <text evidence="3">Belongs to the peptidase M24B family.</text>
</comment>
<accession>A0ABV7EXA8</accession>
<keyword evidence="12" id="KW-0031">Aminopeptidase</keyword>
<evidence type="ECO:0000256" key="4">
    <source>
        <dbReference type="ARBA" id="ARBA00012574"/>
    </source>
</evidence>
<feature type="compositionally biased region" description="Basic and acidic residues" evidence="10">
    <location>
        <begin position="7"/>
        <end position="21"/>
    </location>
</feature>
<evidence type="ECO:0000313" key="13">
    <source>
        <dbReference type="Proteomes" id="UP001595462"/>
    </source>
</evidence>
<feature type="domain" description="Aminopeptidase P N-terminal" evidence="11">
    <location>
        <begin position="16"/>
        <end position="149"/>
    </location>
</feature>
<dbReference type="InterPro" id="IPR001131">
    <property type="entry name" value="Peptidase_M24B_aminopep-P_CS"/>
</dbReference>
<dbReference type="InterPro" id="IPR036005">
    <property type="entry name" value="Creatinase/aminopeptidase-like"/>
</dbReference>
<dbReference type="SMART" id="SM01011">
    <property type="entry name" value="AMP_N"/>
    <property type="match status" value="1"/>
</dbReference>
<dbReference type="InterPro" id="IPR000994">
    <property type="entry name" value="Pept_M24"/>
</dbReference>
<dbReference type="PANTHER" id="PTHR43226">
    <property type="entry name" value="XAA-PRO AMINOPEPTIDASE 3"/>
    <property type="match status" value="1"/>
</dbReference>
<dbReference type="EMBL" id="JBHRSS010000010">
    <property type="protein sequence ID" value="MFC3106232.1"/>
    <property type="molecule type" value="Genomic_DNA"/>
</dbReference>
<dbReference type="Pfam" id="PF05195">
    <property type="entry name" value="AMP_N"/>
    <property type="match status" value="1"/>
</dbReference>
<evidence type="ECO:0000256" key="9">
    <source>
        <dbReference type="ARBA" id="ARBA00023211"/>
    </source>
</evidence>
<evidence type="ECO:0000256" key="10">
    <source>
        <dbReference type="SAM" id="MobiDB-lite"/>
    </source>
</evidence>
<reference evidence="13" key="1">
    <citation type="journal article" date="2019" name="Int. J. Syst. Evol. Microbiol.">
        <title>The Global Catalogue of Microorganisms (GCM) 10K type strain sequencing project: providing services to taxonomists for standard genome sequencing and annotation.</title>
        <authorList>
            <consortium name="The Broad Institute Genomics Platform"/>
            <consortium name="The Broad Institute Genome Sequencing Center for Infectious Disease"/>
            <person name="Wu L."/>
            <person name="Ma J."/>
        </authorList>
    </citation>
    <scope>NUCLEOTIDE SEQUENCE [LARGE SCALE GENOMIC DNA]</scope>
    <source>
        <strain evidence="13">KCTC 52640</strain>
    </source>
</reference>
<dbReference type="PROSITE" id="PS00491">
    <property type="entry name" value="PROLINE_PEPTIDASE"/>
    <property type="match status" value="1"/>
</dbReference>
<organism evidence="12 13">
    <name type="scientific">Salinisphaera aquimarina</name>
    <dbReference type="NCBI Taxonomy" id="2094031"/>
    <lineage>
        <taxon>Bacteria</taxon>
        <taxon>Pseudomonadati</taxon>
        <taxon>Pseudomonadota</taxon>
        <taxon>Gammaproteobacteria</taxon>
        <taxon>Salinisphaerales</taxon>
        <taxon>Salinisphaeraceae</taxon>
        <taxon>Salinisphaera</taxon>
    </lineage>
</organism>
<evidence type="ECO:0000256" key="6">
    <source>
        <dbReference type="ARBA" id="ARBA00022723"/>
    </source>
</evidence>
<keyword evidence="13" id="KW-1185">Reference proteome</keyword>
<name>A0ABV7EXA8_9GAMM</name>
<comment type="cofactor">
    <cofactor evidence="2">
        <name>Mn(2+)</name>
        <dbReference type="ChEBI" id="CHEBI:29035"/>
    </cofactor>
</comment>